<evidence type="ECO:0000313" key="5">
    <source>
        <dbReference type="Proteomes" id="UP000324832"/>
    </source>
</evidence>
<dbReference type="OrthoDB" id="5975176at2759"/>
<evidence type="ECO:0000256" key="2">
    <source>
        <dbReference type="SAM" id="MobiDB-lite"/>
    </source>
</evidence>
<dbReference type="Proteomes" id="UP000324832">
    <property type="component" value="Unassembled WGS sequence"/>
</dbReference>
<protein>
    <recommendedName>
        <fullName evidence="3">EF-hand domain-containing protein</fullName>
    </recommendedName>
</protein>
<dbReference type="FunFam" id="1.10.238.10:FF:000001">
    <property type="entry name" value="Calmodulin 1"/>
    <property type="match status" value="1"/>
</dbReference>
<dbReference type="GO" id="GO:0005509">
    <property type="term" value="F:calcium ion binding"/>
    <property type="evidence" value="ECO:0007669"/>
    <property type="project" value="InterPro"/>
</dbReference>
<evidence type="ECO:0000256" key="1">
    <source>
        <dbReference type="ARBA" id="ARBA00022737"/>
    </source>
</evidence>
<dbReference type="Pfam" id="PF13499">
    <property type="entry name" value="EF-hand_7"/>
    <property type="match status" value="1"/>
</dbReference>
<sequence length="225" mass="26507">MNDFDAYNPLSNVKIILTEDQLSEINDWFDQNAKPQLISSEGEPLNVVTINKIQTFMELNKFHRRSFHYPSYGEIMAEAERFKAAVTRMITRDQFIYMINKWTILPDLKHEIKLAFKVFDTENRHFLDIDELKQIVTGYENKFDEMETREMIRDANVRGDGKIFYEDFIESIFSRAPELYDEIKAEYLYDDPEDDPSVEKPIILEEPPPPEPPPPPPPKKGKKKK</sequence>
<reference evidence="4 5" key="1">
    <citation type="submission" date="2017-07" db="EMBL/GenBank/DDBJ databases">
        <authorList>
            <person name="Talla V."/>
            <person name="Backstrom N."/>
        </authorList>
    </citation>
    <scope>NUCLEOTIDE SEQUENCE [LARGE SCALE GENOMIC DNA]</scope>
</reference>
<keyword evidence="1" id="KW-0677">Repeat</keyword>
<dbReference type="PANTHER" id="PTHR23048">
    <property type="entry name" value="MYOSIN LIGHT CHAIN 1, 3"/>
    <property type="match status" value="1"/>
</dbReference>
<dbReference type="Gene3D" id="1.10.238.10">
    <property type="entry name" value="EF-hand"/>
    <property type="match status" value="1"/>
</dbReference>
<dbReference type="AlphaFoldDB" id="A0A5E4Q1N9"/>
<dbReference type="CDD" id="cd00051">
    <property type="entry name" value="EFh"/>
    <property type="match status" value="1"/>
</dbReference>
<gene>
    <name evidence="4" type="ORF">LSINAPIS_LOCUS4642</name>
</gene>
<dbReference type="InterPro" id="IPR011992">
    <property type="entry name" value="EF-hand-dom_pair"/>
</dbReference>
<proteinExistence type="predicted"/>
<feature type="compositionally biased region" description="Pro residues" evidence="2">
    <location>
        <begin position="206"/>
        <end position="218"/>
    </location>
</feature>
<organism evidence="4 5">
    <name type="scientific">Leptidea sinapis</name>
    <dbReference type="NCBI Taxonomy" id="189913"/>
    <lineage>
        <taxon>Eukaryota</taxon>
        <taxon>Metazoa</taxon>
        <taxon>Ecdysozoa</taxon>
        <taxon>Arthropoda</taxon>
        <taxon>Hexapoda</taxon>
        <taxon>Insecta</taxon>
        <taxon>Pterygota</taxon>
        <taxon>Neoptera</taxon>
        <taxon>Endopterygota</taxon>
        <taxon>Lepidoptera</taxon>
        <taxon>Glossata</taxon>
        <taxon>Ditrysia</taxon>
        <taxon>Papilionoidea</taxon>
        <taxon>Pieridae</taxon>
        <taxon>Dismorphiinae</taxon>
        <taxon>Leptidea</taxon>
    </lineage>
</organism>
<dbReference type="EMBL" id="FZQP02001226">
    <property type="protein sequence ID" value="VVC92132.1"/>
    <property type="molecule type" value="Genomic_DNA"/>
</dbReference>
<keyword evidence="5" id="KW-1185">Reference proteome</keyword>
<dbReference type="PROSITE" id="PS50222">
    <property type="entry name" value="EF_HAND_2"/>
    <property type="match status" value="1"/>
</dbReference>
<dbReference type="PANTHER" id="PTHR23048:SF0">
    <property type="entry name" value="CALMODULIN LIKE 3"/>
    <property type="match status" value="1"/>
</dbReference>
<feature type="region of interest" description="Disordered" evidence="2">
    <location>
        <begin position="190"/>
        <end position="225"/>
    </location>
</feature>
<dbReference type="SUPFAM" id="SSF47473">
    <property type="entry name" value="EF-hand"/>
    <property type="match status" value="1"/>
</dbReference>
<accession>A0A5E4Q1N9</accession>
<evidence type="ECO:0000259" key="3">
    <source>
        <dbReference type="PROSITE" id="PS50222"/>
    </source>
</evidence>
<dbReference type="GO" id="GO:0016460">
    <property type="term" value="C:myosin II complex"/>
    <property type="evidence" value="ECO:0007669"/>
    <property type="project" value="TreeGrafter"/>
</dbReference>
<dbReference type="InterPro" id="IPR050230">
    <property type="entry name" value="CALM/Myosin/TropC-like"/>
</dbReference>
<evidence type="ECO:0000313" key="4">
    <source>
        <dbReference type="EMBL" id="VVC92132.1"/>
    </source>
</evidence>
<dbReference type="InterPro" id="IPR002048">
    <property type="entry name" value="EF_hand_dom"/>
</dbReference>
<name>A0A5E4Q1N9_9NEOP</name>
<feature type="domain" description="EF-hand" evidence="3">
    <location>
        <begin position="107"/>
        <end position="142"/>
    </location>
</feature>